<evidence type="ECO:0000256" key="4">
    <source>
        <dbReference type="SAM" id="MobiDB-lite"/>
    </source>
</evidence>
<dbReference type="InterPro" id="IPR040676">
    <property type="entry name" value="DUF5641"/>
</dbReference>
<dbReference type="InterPro" id="IPR012337">
    <property type="entry name" value="RNaseH-like_sf"/>
</dbReference>
<dbReference type="InterPro" id="IPR036397">
    <property type="entry name" value="RNaseH_sf"/>
</dbReference>
<dbReference type="PROSITE" id="PS50994">
    <property type="entry name" value="INTEGRASE"/>
    <property type="match status" value="1"/>
</dbReference>
<feature type="region of interest" description="Disordered" evidence="4">
    <location>
        <begin position="59"/>
        <end position="102"/>
    </location>
</feature>
<dbReference type="OMA" id="NWPADIN"/>
<dbReference type="PANTHER" id="PTHR47331">
    <property type="entry name" value="PHD-TYPE DOMAIN-CONTAINING PROTEIN"/>
    <property type="match status" value="1"/>
</dbReference>
<dbReference type="InterPro" id="IPR011011">
    <property type="entry name" value="Znf_FYVE_PHD"/>
</dbReference>
<dbReference type="GO" id="GO:0015074">
    <property type="term" value="P:DNA integration"/>
    <property type="evidence" value="ECO:0007669"/>
    <property type="project" value="InterPro"/>
</dbReference>
<dbReference type="InterPro" id="IPR019787">
    <property type="entry name" value="Znf_PHD-finger"/>
</dbReference>
<dbReference type="VEuPathDB" id="VectorBase:CSON012451"/>
<reference evidence="6" key="1">
    <citation type="submission" date="2018-07" db="EMBL/GenBank/DDBJ databases">
        <authorList>
            <person name="Quirk P.G."/>
            <person name="Krulwich T.A."/>
        </authorList>
    </citation>
    <scope>NUCLEOTIDE SEQUENCE</scope>
</reference>
<sequence>MIKCTDCQLWYHFKCVGLTRRSAEMSQGWKCQNCRFAFPRPNPTNTETANIANEQATPVNRHSAGTSPNNAPTTPINDNQQHLSEHTHQSHVNNKTVTNTGTIPKTITDQAVISSVPTNGAKSMISSNMNPIGTSSPKSASKMDNNIYASQQTTYDLNIELAVAVTEKVLGMFWNTKSDTFTYSLKYIENKADVLKCLRKPTKRELLSIQMSIYDPLGLIGHYLNYFKILLQSLWKTGLSWHDHINDEQLIQWEMWAKILPNIAEIEIPRCYLQSLENYDDTKIEIHIFVDAKDNWPADINKKIDPEYFVCTHQITDPVIQLSRFSSYNKLLHATGQVFRFCELIKQNNKNHSPFKLLNADHLLKAENYLISTAQKEIYADEYNCLIKNNNQLTSIDPTSKIYQMCPFIDENGILRSNGRLKNIKRVNADTKQPIILPRKHRLTELIVFEYHKRFHHQMNETVVNELRTRFHIPKIRQVVKVVCNNCSYCRNLRAKPVPPQMGPIPNARVQPYTRPFTFTGVDYFGPISVAIGRRQEKRWGVLFTCLTTRAIHIETASKLDTDVFILCFRDFMNRRGRPSDMYSDRGTNFIGAEKILKEELQQIDSAAIAKELISPQLKWHFNPPASPHMGGCWERLVRSVKKILYATLPTRTPSEQLLRSYLIEIENIINSRPLTYLPIDSEESEALTPNHFLRLSSSGNEPLGNFSDDIKVLKQNWMTSQQLANRFWKRWIREYLPELNRRTKWCKPSEPLKIGDIVIIVDENNPRNSWPKGKIVSVKTAADGQVRSCTVKTVTDHPCYPDKSVTCLILTFNSRKFNFTIIL</sequence>
<dbReference type="InterPro" id="IPR001584">
    <property type="entry name" value="Integrase_cat-core"/>
</dbReference>
<evidence type="ECO:0000256" key="2">
    <source>
        <dbReference type="ARBA" id="ARBA00022771"/>
    </source>
</evidence>
<name>A0A336M9E8_CULSO</name>
<gene>
    <name evidence="6" type="primary">CSON012451</name>
</gene>
<feature type="compositionally biased region" description="Polar residues" evidence="4">
    <location>
        <begin position="90"/>
        <end position="102"/>
    </location>
</feature>
<dbReference type="InterPro" id="IPR008042">
    <property type="entry name" value="Retrotrans_Pao"/>
</dbReference>
<organism evidence="6">
    <name type="scientific">Culicoides sonorensis</name>
    <name type="common">Biting midge</name>
    <dbReference type="NCBI Taxonomy" id="179676"/>
    <lineage>
        <taxon>Eukaryota</taxon>
        <taxon>Metazoa</taxon>
        <taxon>Ecdysozoa</taxon>
        <taxon>Arthropoda</taxon>
        <taxon>Hexapoda</taxon>
        <taxon>Insecta</taxon>
        <taxon>Pterygota</taxon>
        <taxon>Neoptera</taxon>
        <taxon>Endopterygota</taxon>
        <taxon>Diptera</taxon>
        <taxon>Nematocera</taxon>
        <taxon>Chironomoidea</taxon>
        <taxon>Ceratopogonidae</taxon>
        <taxon>Ceratopogoninae</taxon>
        <taxon>Culicoides</taxon>
        <taxon>Monoculicoides</taxon>
    </lineage>
</organism>
<dbReference type="GO" id="GO:0008270">
    <property type="term" value="F:zinc ion binding"/>
    <property type="evidence" value="ECO:0007669"/>
    <property type="project" value="UniProtKB-KW"/>
</dbReference>
<dbReference type="CDD" id="cd15489">
    <property type="entry name" value="PHD_SF"/>
    <property type="match status" value="1"/>
</dbReference>
<evidence type="ECO:0000313" key="6">
    <source>
        <dbReference type="EMBL" id="SSX25539.1"/>
    </source>
</evidence>
<keyword evidence="1" id="KW-0479">Metal-binding</keyword>
<proteinExistence type="predicted"/>
<dbReference type="Gene3D" id="2.60.120.650">
    <property type="entry name" value="Cupin"/>
    <property type="match status" value="1"/>
</dbReference>
<dbReference type="Gene3D" id="3.30.420.10">
    <property type="entry name" value="Ribonuclease H-like superfamily/Ribonuclease H"/>
    <property type="match status" value="1"/>
</dbReference>
<accession>A0A336M9E8</accession>
<feature type="domain" description="Integrase catalytic" evidence="5">
    <location>
        <begin position="512"/>
        <end position="698"/>
    </location>
</feature>
<dbReference type="Gene3D" id="1.10.340.70">
    <property type="match status" value="1"/>
</dbReference>
<keyword evidence="3" id="KW-0862">Zinc</keyword>
<dbReference type="Pfam" id="PF05380">
    <property type="entry name" value="Peptidase_A17"/>
    <property type="match status" value="1"/>
</dbReference>
<evidence type="ECO:0000256" key="3">
    <source>
        <dbReference type="ARBA" id="ARBA00022833"/>
    </source>
</evidence>
<dbReference type="SUPFAM" id="SSF53098">
    <property type="entry name" value="Ribonuclease H-like"/>
    <property type="match status" value="1"/>
</dbReference>
<protein>
    <submittedName>
        <fullName evidence="6">CSON012451 protein</fullName>
    </submittedName>
</protein>
<dbReference type="InterPro" id="IPR041588">
    <property type="entry name" value="Integrase_H2C2"/>
</dbReference>
<keyword evidence="2" id="KW-0863">Zinc-finger</keyword>
<feature type="compositionally biased region" description="Polar residues" evidence="4">
    <location>
        <begin position="59"/>
        <end position="82"/>
    </location>
</feature>
<dbReference type="AlphaFoldDB" id="A0A336M9E8"/>
<dbReference type="Pfam" id="PF17921">
    <property type="entry name" value="Integrase_H2C2"/>
    <property type="match status" value="1"/>
</dbReference>
<dbReference type="GO" id="GO:0003676">
    <property type="term" value="F:nucleic acid binding"/>
    <property type="evidence" value="ECO:0007669"/>
    <property type="project" value="InterPro"/>
</dbReference>
<dbReference type="Pfam" id="PF00628">
    <property type="entry name" value="PHD"/>
    <property type="match status" value="1"/>
</dbReference>
<dbReference type="EMBL" id="UFQT01000590">
    <property type="protein sequence ID" value="SSX25539.1"/>
    <property type="molecule type" value="Genomic_DNA"/>
</dbReference>
<dbReference type="Pfam" id="PF18701">
    <property type="entry name" value="DUF5641"/>
    <property type="match status" value="1"/>
</dbReference>
<dbReference type="SUPFAM" id="SSF57903">
    <property type="entry name" value="FYVE/PHD zinc finger"/>
    <property type="match status" value="1"/>
</dbReference>
<evidence type="ECO:0000256" key="1">
    <source>
        <dbReference type="ARBA" id="ARBA00022723"/>
    </source>
</evidence>
<evidence type="ECO:0000259" key="5">
    <source>
        <dbReference type="PROSITE" id="PS50994"/>
    </source>
</evidence>